<dbReference type="GO" id="GO:0000428">
    <property type="term" value="C:DNA-directed RNA polymerase complex"/>
    <property type="evidence" value="ECO:0007669"/>
    <property type="project" value="UniProtKB-KW"/>
</dbReference>
<evidence type="ECO:0000313" key="6">
    <source>
        <dbReference type="Proteomes" id="UP000501690"/>
    </source>
</evidence>
<dbReference type="InterPro" id="IPR029040">
    <property type="entry name" value="RPABC4/Spt4"/>
</dbReference>
<evidence type="ECO:0000259" key="4">
    <source>
        <dbReference type="PROSITE" id="PS50104"/>
    </source>
</evidence>
<evidence type="ECO:0000256" key="2">
    <source>
        <dbReference type="ARBA" id="ARBA00022833"/>
    </source>
</evidence>
<sequence>MVEQRIMSVVSSSSNSCTKKYDVFISYRGKDKRRNFSTHLYEALVQKKVETYVDEDIEKGDEISAALMKAIEDSRVSIVVFSENFASSKWCLNELIKIMDYKKELGQIVIPVFYNTDPSHVRNQTGRFMESFVKHEGEPNCIKWKTALTQAANLAGWSSQNYRTDSELLKDIVEDVLEKLPPRCRNQCKGWVENLTRKAQLQAIAIEESAKCKAVEKVIKSLTSQSLVILSCISEFLVLRCKMVEQRIMSVVSSSSNSCTKKYDVFISYRGKDKRRNFSTHLYEALVQKKVETYVDEDIEKGDEISAALMKAIEDSRVSIVVFSENFASSKWCLNELIKIMDYKKELGQIVIPVFYNTDPSHVRNQTGRFMESFVKHEGEPNCIKWKTALTQAANLAGWSSQNYRTDSELLKDIVEDVLEKLPPRCRNQCKGWVENLTRKAQLQAIAIEESAKCKAVEKVIKSLTSQVETIFLQELQSLTYTDRGLASVTAGLKPIRKRRSGTGPRPITLYASGVCRTEAHHCSSSLSRTQRSLFATVALRRDCVLCCPPLSIASPSMKLASSVLLRHRTAHEKHPDCATVAPSIAPLHHNCGMENTLKPGDVIQCRECSYRILYKKRTRCKILSSSLTFEAPRPQPPPYLQSKHNEFNTSSDVSIMTDVLQSGDSSIVDRGQRQFGLKGDRDVSESSSTVVGEEDTAIHCVNEYEAS</sequence>
<feature type="domain" description="TIR" evidence="4">
    <location>
        <begin position="261"/>
        <end position="422"/>
    </location>
</feature>
<dbReference type="Proteomes" id="UP000501690">
    <property type="component" value="Linkage Group LG10"/>
</dbReference>
<dbReference type="EMBL" id="CP039354">
    <property type="protein sequence ID" value="QCE10052.1"/>
    <property type="molecule type" value="Genomic_DNA"/>
</dbReference>
<protein>
    <submittedName>
        <fullName evidence="5">DNA-directed RNA polymerases I</fullName>
    </submittedName>
</protein>
<name>A0A4D6NB05_VIGUN</name>
<keyword evidence="6" id="KW-1185">Reference proteome</keyword>
<dbReference type="InterPro" id="IPR000157">
    <property type="entry name" value="TIR_dom"/>
</dbReference>
<organism evidence="5 6">
    <name type="scientific">Vigna unguiculata</name>
    <name type="common">Cowpea</name>
    <dbReference type="NCBI Taxonomy" id="3917"/>
    <lineage>
        <taxon>Eukaryota</taxon>
        <taxon>Viridiplantae</taxon>
        <taxon>Streptophyta</taxon>
        <taxon>Embryophyta</taxon>
        <taxon>Tracheophyta</taxon>
        <taxon>Spermatophyta</taxon>
        <taxon>Magnoliopsida</taxon>
        <taxon>eudicotyledons</taxon>
        <taxon>Gunneridae</taxon>
        <taxon>Pentapetalae</taxon>
        <taxon>rosids</taxon>
        <taxon>fabids</taxon>
        <taxon>Fabales</taxon>
        <taxon>Fabaceae</taxon>
        <taxon>Papilionoideae</taxon>
        <taxon>50 kb inversion clade</taxon>
        <taxon>NPAAA clade</taxon>
        <taxon>indigoferoid/millettioid clade</taxon>
        <taxon>Phaseoleae</taxon>
        <taxon>Vigna</taxon>
    </lineage>
</organism>
<dbReference type="Pfam" id="PF03604">
    <property type="entry name" value="Zn_ribbon_RPAB4"/>
    <property type="match status" value="1"/>
</dbReference>
<dbReference type="FunFam" id="3.40.50.10140:FF:000007">
    <property type="entry name" value="Disease resistance protein (TIR-NBS-LRR class)"/>
    <property type="match status" value="2"/>
</dbReference>
<feature type="domain" description="TIR" evidence="4">
    <location>
        <begin position="19"/>
        <end position="180"/>
    </location>
</feature>
<dbReference type="GO" id="GO:0046872">
    <property type="term" value="F:metal ion binding"/>
    <property type="evidence" value="ECO:0007669"/>
    <property type="project" value="UniProtKB-KW"/>
</dbReference>
<dbReference type="AlphaFoldDB" id="A0A4D6NB05"/>
<dbReference type="InterPro" id="IPR006591">
    <property type="entry name" value="RNAP_P/RPABC4"/>
</dbReference>
<dbReference type="PANTHER" id="PTHR32009:SF159">
    <property type="entry name" value="TIR DOMAIN-CONTAINING PROTEIN"/>
    <property type="match status" value="1"/>
</dbReference>
<dbReference type="Pfam" id="PF01582">
    <property type="entry name" value="TIR"/>
    <property type="match status" value="2"/>
</dbReference>
<dbReference type="SMART" id="SM00659">
    <property type="entry name" value="RPOLCX"/>
    <property type="match status" value="1"/>
</dbReference>
<dbReference type="SUPFAM" id="SSF52200">
    <property type="entry name" value="Toll/Interleukin receptor TIR domain"/>
    <property type="match status" value="2"/>
</dbReference>
<keyword evidence="3" id="KW-0520">NAD</keyword>
<evidence type="ECO:0000256" key="1">
    <source>
        <dbReference type="ARBA" id="ARBA00022723"/>
    </source>
</evidence>
<keyword evidence="1" id="KW-0479">Metal-binding</keyword>
<reference evidence="5 6" key="1">
    <citation type="submission" date="2019-04" db="EMBL/GenBank/DDBJ databases">
        <title>An improved genome assembly and genetic linkage map for asparagus bean, Vigna unguiculata ssp. sesquipedialis.</title>
        <authorList>
            <person name="Xia Q."/>
            <person name="Zhang R."/>
            <person name="Dong Y."/>
        </authorList>
    </citation>
    <scope>NUCLEOTIDE SEQUENCE [LARGE SCALE GENOMIC DNA]</scope>
    <source>
        <tissue evidence="5">Leaf</tissue>
    </source>
</reference>
<dbReference type="GO" id="GO:0003899">
    <property type="term" value="F:DNA-directed RNA polymerase activity"/>
    <property type="evidence" value="ECO:0007669"/>
    <property type="project" value="InterPro"/>
</dbReference>
<evidence type="ECO:0000313" key="5">
    <source>
        <dbReference type="EMBL" id="QCE10052.1"/>
    </source>
</evidence>
<dbReference type="SMART" id="SM00255">
    <property type="entry name" value="TIR"/>
    <property type="match status" value="2"/>
</dbReference>
<keyword evidence="5" id="KW-0240">DNA-directed RNA polymerase</keyword>
<dbReference type="Gene3D" id="3.40.50.10140">
    <property type="entry name" value="Toll/interleukin-1 receptor homology (TIR) domain"/>
    <property type="match status" value="2"/>
</dbReference>
<keyword evidence="5" id="KW-0804">Transcription</keyword>
<evidence type="ECO:0000256" key="3">
    <source>
        <dbReference type="ARBA" id="ARBA00023027"/>
    </source>
</evidence>
<dbReference type="InterPro" id="IPR035897">
    <property type="entry name" value="Toll_tir_struct_dom_sf"/>
</dbReference>
<proteinExistence type="predicted"/>
<dbReference type="GO" id="GO:0007165">
    <property type="term" value="P:signal transduction"/>
    <property type="evidence" value="ECO:0007669"/>
    <property type="project" value="InterPro"/>
</dbReference>
<keyword evidence="2" id="KW-0862">Zinc</keyword>
<dbReference type="GO" id="GO:0006351">
    <property type="term" value="P:DNA-templated transcription"/>
    <property type="evidence" value="ECO:0007669"/>
    <property type="project" value="InterPro"/>
</dbReference>
<dbReference type="Gene3D" id="2.20.28.30">
    <property type="entry name" value="RNA polymerase ii, chain L"/>
    <property type="match status" value="1"/>
</dbReference>
<dbReference type="PROSITE" id="PS50104">
    <property type="entry name" value="TIR"/>
    <property type="match status" value="2"/>
</dbReference>
<gene>
    <name evidence="5" type="ORF">DEO72_LG10g1278</name>
</gene>
<accession>A0A4D6NB05</accession>
<dbReference type="GO" id="GO:0003677">
    <property type="term" value="F:DNA binding"/>
    <property type="evidence" value="ECO:0007669"/>
    <property type="project" value="InterPro"/>
</dbReference>
<dbReference type="PANTHER" id="PTHR32009">
    <property type="entry name" value="TMV RESISTANCE PROTEIN N-LIKE"/>
    <property type="match status" value="1"/>
</dbReference>
<dbReference type="SUPFAM" id="SSF63393">
    <property type="entry name" value="RNA polymerase subunits"/>
    <property type="match status" value="1"/>
</dbReference>